<gene>
    <name evidence="1" type="ORF">AVDCRST_MAG89-2730</name>
</gene>
<name>A0A6J4LVQ0_9BACT</name>
<dbReference type="InterPro" id="IPR017853">
    <property type="entry name" value="GH"/>
</dbReference>
<accession>A0A6J4LVQ0</accession>
<protein>
    <submittedName>
        <fullName evidence="1">Glycogen debranching enzyme GlgX</fullName>
        <ecNumber evidence="1">3.2.1.196</ecNumber>
    </submittedName>
</protein>
<proteinExistence type="predicted"/>
<feature type="non-terminal residue" evidence="1">
    <location>
        <position position="1"/>
    </location>
</feature>
<dbReference type="Gene3D" id="2.60.40.1180">
    <property type="entry name" value="Golgi alpha-mannosidase II"/>
    <property type="match status" value="1"/>
</dbReference>
<evidence type="ECO:0000313" key="1">
    <source>
        <dbReference type="EMBL" id="CAA9343249.1"/>
    </source>
</evidence>
<organism evidence="1">
    <name type="scientific">uncultured Gemmatimonadota bacterium</name>
    <dbReference type="NCBI Taxonomy" id="203437"/>
    <lineage>
        <taxon>Bacteria</taxon>
        <taxon>Pseudomonadati</taxon>
        <taxon>Gemmatimonadota</taxon>
        <taxon>environmental samples</taxon>
    </lineage>
</organism>
<dbReference type="PANTHER" id="PTHR43002">
    <property type="entry name" value="GLYCOGEN DEBRANCHING ENZYME"/>
    <property type="match status" value="1"/>
</dbReference>
<dbReference type="SUPFAM" id="SSF51445">
    <property type="entry name" value="(Trans)glycosidases"/>
    <property type="match status" value="1"/>
</dbReference>
<dbReference type="EC" id="3.2.1.196" evidence="1"/>
<sequence>QHGNNNAYAQDNELAWVHWDLGERDRELLEFTRRVARLRRDHPTFRRSKFFRGREIRGSEVRDVMWLSPDGTEMADAEWHSGYVRCFGMVLGGEAMEEWDERGEQITDQNFLLLFNGDGGDIEFTLPDFGDSRGWCVMLDTARPEVREKSVCYPDGATFNLAGRAMVVLIEDEAREGE</sequence>
<keyword evidence="1" id="KW-0326">Glycosidase</keyword>
<dbReference type="GO" id="GO:0120549">
    <property type="term" value="F:limit dextrin alpha-1,6-maltotetraose-hydrolase activity"/>
    <property type="evidence" value="ECO:0007669"/>
    <property type="project" value="UniProtKB-EC"/>
</dbReference>
<dbReference type="AlphaFoldDB" id="A0A6J4LVQ0"/>
<dbReference type="Gene3D" id="3.20.20.80">
    <property type="entry name" value="Glycosidases"/>
    <property type="match status" value="1"/>
</dbReference>
<reference evidence="1" key="1">
    <citation type="submission" date="2020-02" db="EMBL/GenBank/DDBJ databases">
        <authorList>
            <person name="Meier V. D."/>
        </authorList>
    </citation>
    <scope>NUCLEOTIDE SEQUENCE</scope>
    <source>
        <strain evidence="1">AVDCRST_MAG89</strain>
    </source>
</reference>
<dbReference type="EMBL" id="CADCTV010000571">
    <property type="protein sequence ID" value="CAA9343249.1"/>
    <property type="molecule type" value="Genomic_DNA"/>
</dbReference>
<keyword evidence="1" id="KW-0378">Hydrolase</keyword>
<dbReference type="SUPFAM" id="SSF51011">
    <property type="entry name" value="Glycosyl hydrolase domain"/>
    <property type="match status" value="1"/>
</dbReference>
<dbReference type="InterPro" id="IPR013780">
    <property type="entry name" value="Glyco_hydro_b"/>
</dbReference>